<dbReference type="AlphaFoldDB" id="A0ABC8Y4M1"/>
<dbReference type="PANTHER" id="PTHR33443">
    <property type="entry name" value="ZGC:112980"/>
    <property type="match status" value="1"/>
</dbReference>
<reference evidence="2 3" key="2">
    <citation type="submission" date="2024-10" db="EMBL/GenBank/DDBJ databases">
        <authorList>
            <person name="Ryan C."/>
        </authorList>
    </citation>
    <scope>NUCLEOTIDE SEQUENCE [LARGE SCALE GENOMIC DNA]</scope>
</reference>
<proteinExistence type="predicted"/>
<reference evidence="3" key="1">
    <citation type="submission" date="2024-06" db="EMBL/GenBank/DDBJ databases">
        <authorList>
            <person name="Ryan C."/>
        </authorList>
    </citation>
    <scope>NUCLEOTIDE SEQUENCE [LARGE SCALE GENOMIC DNA]</scope>
</reference>
<organism evidence="2 3">
    <name type="scientific">Urochloa decumbens</name>
    <dbReference type="NCBI Taxonomy" id="240449"/>
    <lineage>
        <taxon>Eukaryota</taxon>
        <taxon>Viridiplantae</taxon>
        <taxon>Streptophyta</taxon>
        <taxon>Embryophyta</taxon>
        <taxon>Tracheophyta</taxon>
        <taxon>Spermatophyta</taxon>
        <taxon>Magnoliopsida</taxon>
        <taxon>Liliopsida</taxon>
        <taxon>Poales</taxon>
        <taxon>Poaceae</taxon>
        <taxon>PACMAD clade</taxon>
        <taxon>Panicoideae</taxon>
        <taxon>Panicodae</taxon>
        <taxon>Paniceae</taxon>
        <taxon>Melinidinae</taxon>
        <taxon>Urochloa</taxon>
    </lineage>
</organism>
<feature type="compositionally biased region" description="Polar residues" evidence="1">
    <location>
        <begin position="551"/>
        <end position="564"/>
    </location>
</feature>
<dbReference type="EMBL" id="OZ075126">
    <property type="protein sequence ID" value="CAL4937580.1"/>
    <property type="molecule type" value="Genomic_DNA"/>
</dbReference>
<feature type="region of interest" description="Disordered" evidence="1">
    <location>
        <begin position="551"/>
        <end position="570"/>
    </location>
</feature>
<keyword evidence="3" id="KW-1185">Reference proteome</keyword>
<name>A0ABC8Y4M1_9POAL</name>
<feature type="region of interest" description="Disordered" evidence="1">
    <location>
        <begin position="1"/>
        <end position="37"/>
    </location>
</feature>
<dbReference type="Proteomes" id="UP001497457">
    <property type="component" value="Chromosome 16b"/>
</dbReference>
<gene>
    <name evidence="2" type="ORF">URODEC1_LOCUS30642</name>
</gene>
<evidence type="ECO:0000313" key="2">
    <source>
        <dbReference type="EMBL" id="CAL4937580.1"/>
    </source>
</evidence>
<sequence>MVSAAAAATVPIEISSDEEDDVTMPAADAAGKRKSPDDALDWAEKMLAEDDFGAGGDELVDPAEVQELLESLMDAAGIMMDDKETAAVGDKNAVRDAADAHGDNDEDDDDCVILDGDPDKPVAVAKEEGPRRDAAEDELQIVAEKGELACRDFPHPRHLCATLLFSTSSHASHCSMCHCYVCDSPAPCAFWGNGTARTDHCHATDKDAKWKKLRQSSKNKSQPSPKRRSIQNFCNSSATGPSSRSSANVNSSIGRFPVSTVLGQNQFVRPSFAGPWNMMQGISQLRAPSPMPRATIPSCGSKSAPVTPPVYTSTNANHLRPSVPCHAPMQPPRAHAFQTAQVPPGGRVNAGTFQSNRPHLRSTGLIGSQGDRYRPSYPQPAPNMVVGTGVPLSRYTSVAPKGTQRQQVPLADARLKDKEALASLAHALGVADYCTNQPLGQQSASTPQSLQSSQLLAQAKAGQGVQVKKSYVAATSQMRPSSGHNLSNHASVAATSQMRPFSGHNLSNHASVAATSQMRPFSGHNLLNHASGSNVLSSGSVQIQQPLCQLNSHSSLTPSGTAPSTLLDGK</sequence>
<dbReference type="InterPro" id="IPR053234">
    <property type="entry name" value="RPM1_Interactor"/>
</dbReference>
<dbReference type="PANTHER" id="PTHR33443:SF37">
    <property type="entry name" value="OS03G0140900 PROTEIN"/>
    <property type="match status" value="1"/>
</dbReference>
<feature type="compositionally biased region" description="Low complexity" evidence="1">
    <location>
        <begin position="236"/>
        <end position="249"/>
    </location>
</feature>
<accession>A0ABC8Y4M1</accession>
<feature type="region of interest" description="Disordered" evidence="1">
    <location>
        <begin position="211"/>
        <end position="249"/>
    </location>
</feature>
<protein>
    <submittedName>
        <fullName evidence="2">Uncharacterized protein</fullName>
    </submittedName>
</protein>
<evidence type="ECO:0000256" key="1">
    <source>
        <dbReference type="SAM" id="MobiDB-lite"/>
    </source>
</evidence>
<evidence type="ECO:0000313" key="3">
    <source>
        <dbReference type="Proteomes" id="UP001497457"/>
    </source>
</evidence>
<feature type="region of interest" description="Disordered" evidence="1">
    <location>
        <begin position="331"/>
        <end position="376"/>
    </location>
</feature>